<dbReference type="HOGENOM" id="CLU_606654_0_0_10"/>
<dbReference type="AlphaFoldDB" id="H1Y8L3"/>
<dbReference type="OrthoDB" id="9821049at2"/>
<dbReference type="Proteomes" id="UP000002774">
    <property type="component" value="Chromosome"/>
</dbReference>
<proteinExistence type="predicted"/>
<evidence type="ECO:0000313" key="2">
    <source>
        <dbReference type="Proteomes" id="UP000002774"/>
    </source>
</evidence>
<dbReference type="STRING" id="714943.Mucpa_2773"/>
<dbReference type="RefSeq" id="WP_008507110.1">
    <property type="nucleotide sequence ID" value="NZ_CM001403.1"/>
</dbReference>
<sequence length="451" mass="52788">MSLKVQFDCIAEPFLCSSFYCDKRMGFPIEYGVTLVFNYHNDKRLEEIVKILGQEKNRFSLSFDGEIILPMVDLSECVHIEHPSETRVMVKYVQNMFEDYQPGPFVPRKRVLKAENLLKMFQKYFSHLVKIDDNIEFELEKIKFKDKEKNNLIQYQQTDYEMLQQLLSWYNYNANTEDALTVTGSAADNRYQLAWLQEKKGRDLQYPEQRNLNNAIYSEFESIVRPGVKDALTPLVYKKQVTVQNICYTINRRRFDVDEWKKWKVIELPAYYNNHHAYFIRDTFLDTKDKILSWETSIYVLPKSVMQDVVPMQNKVWVGTGIVVNRTPTNFWIEVQLPGFESSADKADVRITSSYSGHSGNAGLHLVPEKNTEVEILKSADWLAPITLLHNIRSKEVVEKAPFWKLEDAAKWDFQSLHKEVKDMNITALDTITWKTKGVTTKMDSTKMEIS</sequence>
<keyword evidence="2" id="KW-1185">Reference proteome</keyword>
<organism evidence="1 2">
    <name type="scientific">Mucilaginibacter paludis DSM 18603</name>
    <dbReference type="NCBI Taxonomy" id="714943"/>
    <lineage>
        <taxon>Bacteria</taxon>
        <taxon>Pseudomonadati</taxon>
        <taxon>Bacteroidota</taxon>
        <taxon>Sphingobacteriia</taxon>
        <taxon>Sphingobacteriales</taxon>
        <taxon>Sphingobacteriaceae</taxon>
        <taxon>Mucilaginibacter</taxon>
    </lineage>
</organism>
<protein>
    <submittedName>
        <fullName evidence="1">Uncharacterized protein</fullName>
    </submittedName>
</protein>
<evidence type="ECO:0000313" key="1">
    <source>
        <dbReference type="EMBL" id="EHQ26885.1"/>
    </source>
</evidence>
<accession>H1Y8L3</accession>
<name>H1Y8L3_9SPHI</name>
<dbReference type="EMBL" id="CM001403">
    <property type="protein sequence ID" value="EHQ26885.1"/>
    <property type="molecule type" value="Genomic_DNA"/>
</dbReference>
<reference evidence="1" key="1">
    <citation type="submission" date="2011-09" db="EMBL/GenBank/DDBJ databases">
        <title>The permanent draft genome of Mucilaginibacter paludis DSM 18603.</title>
        <authorList>
            <consortium name="US DOE Joint Genome Institute (JGI-PGF)"/>
            <person name="Lucas S."/>
            <person name="Han J."/>
            <person name="Lapidus A."/>
            <person name="Bruce D."/>
            <person name="Goodwin L."/>
            <person name="Pitluck S."/>
            <person name="Peters L."/>
            <person name="Kyrpides N."/>
            <person name="Mavromatis K."/>
            <person name="Ivanova N."/>
            <person name="Mikhailova N."/>
            <person name="Held B."/>
            <person name="Detter J.C."/>
            <person name="Tapia R."/>
            <person name="Han C."/>
            <person name="Land M."/>
            <person name="Hauser L."/>
            <person name="Markowitz V."/>
            <person name="Cheng J.-F."/>
            <person name="Hugenholtz P."/>
            <person name="Woyke T."/>
            <person name="Wu D."/>
            <person name="Tindall B."/>
            <person name="Brambilla E."/>
            <person name="Klenk H.-P."/>
            <person name="Eisen J.A."/>
        </authorList>
    </citation>
    <scope>NUCLEOTIDE SEQUENCE [LARGE SCALE GENOMIC DNA]</scope>
    <source>
        <strain evidence="1">DSM 18603</strain>
    </source>
</reference>
<gene>
    <name evidence="1" type="ORF">Mucpa_2773</name>
</gene>